<dbReference type="Proteomes" id="UP000887560">
    <property type="component" value="Unplaced"/>
</dbReference>
<comment type="similarity">
    <text evidence="1">Belongs to the PAL/histidase family.</text>
</comment>
<evidence type="ECO:0000256" key="1">
    <source>
        <dbReference type="ARBA" id="ARBA00007238"/>
    </source>
</evidence>
<evidence type="ECO:0000313" key="3">
    <source>
        <dbReference type="WBParaSite" id="scf7180000421919.g7900"/>
    </source>
</evidence>
<evidence type="ECO:0000313" key="2">
    <source>
        <dbReference type="Proteomes" id="UP000887560"/>
    </source>
</evidence>
<dbReference type="SUPFAM" id="SSF48557">
    <property type="entry name" value="L-aspartase-like"/>
    <property type="match status" value="1"/>
</dbReference>
<dbReference type="WBParaSite" id="scf7180000421919.g7900">
    <property type="protein sequence ID" value="scf7180000421919.g7900"/>
    <property type="gene ID" value="scf7180000421919.g7900"/>
</dbReference>
<dbReference type="InterPro" id="IPR008948">
    <property type="entry name" value="L-Aspartase-like"/>
</dbReference>
<organism evidence="2 3">
    <name type="scientific">Meloidogyne floridensis</name>
    <dbReference type="NCBI Taxonomy" id="298350"/>
    <lineage>
        <taxon>Eukaryota</taxon>
        <taxon>Metazoa</taxon>
        <taxon>Ecdysozoa</taxon>
        <taxon>Nematoda</taxon>
        <taxon>Chromadorea</taxon>
        <taxon>Rhabditida</taxon>
        <taxon>Tylenchina</taxon>
        <taxon>Tylenchomorpha</taxon>
        <taxon>Tylenchoidea</taxon>
        <taxon>Meloidogynidae</taxon>
        <taxon>Meloidogyninae</taxon>
        <taxon>Meloidogyne</taxon>
    </lineage>
</organism>
<dbReference type="InterPro" id="IPR024083">
    <property type="entry name" value="Fumarase/histidase_N"/>
</dbReference>
<name>A0A915NUZ6_9BILA</name>
<dbReference type="Gene3D" id="1.10.275.10">
    <property type="entry name" value="Fumarase/aspartase (N-terminal domain)"/>
    <property type="match status" value="1"/>
</dbReference>
<sequence>MELVTDNDKIENQYKIDLNNHQHFQNNSENSVNSIDDQINIEVDQICVKTLKIEEINNKNKHLLLLDGYSLNVEDLVNTSDINCQIKLKDDARQRILDARKFLEKVAAEHKIIYGITTGFGTFANIEIPSDDLRHYFLIMHTSSLNLLSINSISIYLRGIKKNPKKQLQLNLIRSHATGYGKPLEPAKARMLLALRINVLAKGHSGISLENLDKLIDAFNVYCVSYVPEQGTVGCSGDLCPLAHLALGLLGEGQMWSPSTGWAPASDVLKHNGLRSIELSYKEGLALINGTQLVTSIGSLAVVRAENLAKQADVIAALTLDVLKGTTRAFDA</sequence>
<dbReference type="InterPro" id="IPR022313">
    <property type="entry name" value="Phe/His_NH3-lyase_AS"/>
</dbReference>
<keyword evidence="2" id="KW-1185">Reference proteome</keyword>
<protein>
    <submittedName>
        <fullName evidence="3">Histidine ammonia-lyase</fullName>
    </submittedName>
</protein>
<accession>A0A915NUZ6</accession>
<dbReference type="PANTHER" id="PTHR10362">
    <property type="entry name" value="HISTIDINE AMMONIA-LYASE"/>
    <property type="match status" value="1"/>
</dbReference>
<dbReference type="Pfam" id="PF00221">
    <property type="entry name" value="Lyase_aromatic"/>
    <property type="match status" value="1"/>
</dbReference>
<dbReference type="Gene3D" id="1.20.200.10">
    <property type="entry name" value="Fumarase/aspartase (Central domain)"/>
    <property type="match status" value="1"/>
</dbReference>
<dbReference type="GO" id="GO:0016841">
    <property type="term" value="F:ammonia-lyase activity"/>
    <property type="evidence" value="ECO:0007669"/>
    <property type="project" value="InterPro"/>
</dbReference>
<reference evidence="3" key="1">
    <citation type="submission" date="2022-11" db="UniProtKB">
        <authorList>
            <consortium name="WormBaseParasite"/>
        </authorList>
    </citation>
    <scope>IDENTIFICATION</scope>
</reference>
<proteinExistence type="inferred from homology"/>
<dbReference type="InterPro" id="IPR001106">
    <property type="entry name" value="Aromatic_Lyase"/>
</dbReference>
<dbReference type="AlphaFoldDB" id="A0A915NUZ6"/>
<dbReference type="PROSITE" id="PS00488">
    <property type="entry name" value="PAL_HISTIDASE"/>
    <property type="match status" value="1"/>
</dbReference>